<dbReference type="AlphaFoldDB" id="A0A1F6A512"/>
<evidence type="ECO:0008006" key="9">
    <source>
        <dbReference type="Google" id="ProtNLM"/>
    </source>
</evidence>
<feature type="transmembrane region" description="Helical" evidence="6">
    <location>
        <begin position="12"/>
        <end position="34"/>
    </location>
</feature>
<dbReference type="Gene3D" id="3.30.700.10">
    <property type="entry name" value="Glycoprotein, Type 4 Pilin"/>
    <property type="match status" value="1"/>
</dbReference>
<keyword evidence="4 6" id="KW-1133">Transmembrane helix</keyword>
<evidence type="ECO:0000313" key="7">
    <source>
        <dbReference type="EMBL" id="OGG19743.1"/>
    </source>
</evidence>
<evidence type="ECO:0000256" key="4">
    <source>
        <dbReference type="ARBA" id="ARBA00022989"/>
    </source>
</evidence>
<dbReference type="InterPro" id="IPR045584">
    <property type="entry name" value="Pilin-like"/>
</dbReference>
<evidence type="ECO:0000256" key="3">
    <source>
        <dbReference type="ARBA" id="ARBA00022692"/>
    </source>
</evidence>
<dbReference type="NCBIfam" id="TIGR02532">
    <property type="entry name" value="IV_pilin_GFxxxE"/>
    <property type="match status" value="1"/>
</dbReference>
<comment type="caution">
    <text evidence="7">The sequence shown here is derived from an EMBL/GenBank/DDBJ whole genome shotgun (WGS) entry which is preliminary data.</text>
</comment>
<dbReference type="GO" id="GO:0015628">
    <property type="term" value="P:protein secretion by the type II secretion system"/>
    <property type="evidence" value="ECO:0007669"/>
    <property type="project" value="InterPro"/>
</dbReference>
<dbReference type="GO" id="GO:0015627">
    <property type="term" value="C:type II protein secretion system complex"/>
    <property type="evidence" value="ECO:0007669"/>
    <property type="project" value="InterPro"/>
</dbReference>
<keyword evidence="5 6" id="KW-0472">Membrane</keyword>
<reference evidence="7 8" key="1">
    <citation type="journal article" date="2016" name="Nat. Commun.">
        <title>Thousands of microbial genomes shed light on interconnected biogeochemical processes in an aquifer system.</title>
        <authorList>
            <person name="Anantharaman K."/>
            <person name="Brown C.T."/>
            <person name="Hug L.A."/>
            <person name="Sharon I."/>
            <person name="Castelle C.J."/>
            <person name="Probst A.J."/>
            <person name="Thomas B.C."/>
            <person name="Singh A."/>
            <person name="Wilkins M.J."/>
            <person name="Karaoz U."/>
            <person name="Brodie E.L."/>
            <person name="Williams K.H."/>
            <person name="Hubbard S.S."/>
            <person name="Banfield J.F."/>
        </authorList>
    </citation>
    <scope>NUCLEOTIDE SEQUENCE [LARGE SCALE GENOMIC DNA]</scope>
</reference>
<organism evidence="7 8">
    <name type="scientific">Candidatus Gottesmanbacteria bacterium RIFCSPHIGHO2_01_FULL_47_48</name>
    <dbReference type="NCBI Taxonomy" id="1798381"/>
    <lineage>
        <taxon>Bacteria</taxon>
        <taxon>Candidatus Gottesmaniibacteriota</taxon>
    </lineage>
</organism>
<proteinExistence type="predicted"/>
<dbReference type="GO" id="GO:0016020">
    <property type="term" value="C:membrane"/>
    <property type="evidence" value="ECO:0007669"/>
    <property type="project" value="UniProtKB-SubCell"/>
</dbReference>
<dbReference type="SUPFAM" id="SSF54523">
    <property type="entry name" value="Pili subunits"/>
    <property type="match status" value="1"/>
</dbReference>
<keyword evidence="3 6" id="KW-0812">Transmembrane</keyword>
<dbReference type="Proteomes" id="UP000177871">
    <property type="component" value="Unassembled WGS sequence"/>
</dbReference>
<dbReference type="Pfam" id="PF07963">
    <property type="entry name" value="N_methyl"/>
    <property type="match status" value="1"/>
</dbReference>
<accession>A0A1F6A512</accession>
<dbReference type="InterPro" id="IPR012902">
    <property type="entry name" value="N_methyl_site"/>
</dbReference>
<sequence length="165" mass="16785">MKFSAHSSKGFTLIELLLVITIIAVLAVAVFAALNPAQRLSDAKDARRTSDVDTILTAVHQSIIDNQGTLPTNMPAAGTTKQIGTGATGCAISNTNCTIAAVDCVDLMSGTQNLSAYLASMPIDPTGGTTYTAAQTGYGVVADTNGIVTITACGTEGTTTISASR</sequence>
<gene>
    <name evidence="7" type="ORF">A2721_01155</name>
</gene>
<dbReference type="PROSITE" id="PS00409">
    <property type="entry name" value="PROKAR_NTER_METHYL"/>
    <property type="match status" value="1"/>
</dbReference>
<evidence type="ECO:0000313" key="8">
    <source>
        <dbReference type="Proteomes" id="UP000177871"/>
    </source>
</evidence>
<protein>
    <recommendedName>
        <fullName evidence="9">Type II secretion system protein GspG C-terminal domain-containing protein</fullName>
    </recommendedName>
</protein>
<dbReference type="PRINTS" id="PR00885">
    <property type="entry name" value="BCTERIALGSPH"/>
</dbReference>
<name>A0A1F6A512_9BACT</name>
<comment type="subcellular location">
    <subcellularLocation>
        <location evidence="1">Membrane</location>
        <topology evidence="1">Single-pass membrane protein</topology>
    </subcellularLocation>
</comment>
<evidence type="ECO:0000256" key="6">
    <source>
        <dbReference type="SAM" id="Phobius"/>
    </source>
</evidence>
<evidence type="ECO:0000256" key="2">
    <source>
        <dbReference type="ARBA" id="ARBA00022481"/>
    </source>
</evidence>
<evidence type="ECO:0000256" key="5">
    <source>
        <dbReference type="ARBA" id="ARBA00023136"/>
    </source>
</evidence>
<dbReference type="STRING" id="1798381.A2721_01155"/>
<keyword evidence="2" id="KW-0488">Methylation</keyword>
<dbReference type="EMBL" id="MFJK01000004">
    <property type="protein sequence ID" value="OGG19743.1"/>
    <property type="molecule type" value="Genomic_DNA"/>
</dbReference>
<evidence type="ECO:0000256" key="1">
    <source>
        <dbReference type="ARBA" id="ARBA00004167"/>
    </source>
</evidence>
<dbReference type="InterPro" id="IPR002416">
    <property type="entry name" value="T2SS_protein-GspH"/>
</dbReference>